<gene>
    <name evidence="4" type="ORF">FJA49_11810</name>
</gene>
<proteinExistence type="predicted"/>
<reference evidence="4 5" key="2">
    <citation type="submission" date="2019-06" db="EMBL/GenBank/DDBJ databases">
        <authorList>
            <person name="Seo Y."/>
        </authorList>
    </citation>
    <scope>NUCLEOTIDE SEQUENCE [LARGE SCALE GENOMIC DNA]</scope>
    <source>
        <strain evidence="4 5">MaA-Y11</strain>
    </source>
</reference>
<name>A0A501Q255_9FLAO</name>
<feature type="chain" id="PRO_5021373304" evidence="2">
    <location>
        <begin position="20"/>
        <end position="295"/>
    </location>
</feature>
<evidence type="ECO:0000259" key="3">
    <source>
        <dbReference type="PROSITE" id="PS51123"/>
    </source>
</evidence>
<dbReference type="PANTHER" id="PTHR30329:SF21">
    <property type="entry name" value="LIPOPROTEIN YIAD-RELATED"/>
    <property type="match status" value="1"/>
</dbReference>
<dbReference type="PANTHER" id="PTHR30329">
    <property type="entry name" value="STATOR ELEMENT OF FLAGELLAR MOTOR COMPLEX"/>
    <property type="match status" value="1"/>
</dbReference>
<evidence type="ECO:0000313" key="5">
    <source>
        <dbReference type="Proteomes" id="UP000319175"/>
    </source>
</evidence>
<accession>A0A501Q255</accession>
<dbReference type="CDD" id="cd07185">
    <property type="entry name" value="OmpA_C-like"/>
    <property type="match status" value="1"/>
</dbReference>
<keyword evidence="2" id="KW-0732">Signal</keyword>
<keyword evidence="5" id="KW-1185">Reference proteome</keyword>
<evidence type="ECO:0000256" key="2">
    <source>
        <dbReference type="SAM" id="SignalP"/>
    </source>
</evidence>
<reference evidence="4 5" key="1">
    <citation type="submission" date="2019-06" db="EMBL/GenBank/DDBJ databases">
        <title>Flavobacterium sp. MaA-Y11 from geoumgang.</title>
        <authorList>
            <person name="Jeong S."/>
        </authorList>
    </citation>
    <scope>NUCLEOTIDE SEQUENCE [LARGE SCALE GENOMIC DNA]</scope>
    <source>
        <strain evidence="4 5">MaA-Y11</strain>
    </source>
</reference>
<keyword evidence="1" id="KW-0472">Membrane</keyword>
<dbReference type="RefSeq" id="WP_140001121.1">
    <property type="nucleotide sequence ID" value="NZ_VFJE01000055.1"/>
</dbReference>
<feature type="domain" description="OmpA-like" evidence="3">
    <location>
        <begin position="183"/>
        <end position="295"/>
    </location>
</feature>
<dbReference type="OrthoDB" id="9782229at2"/>
<evidence type="ECO:0000313" key="4">
    <source>
        <dbReference type="EMBL" id="TPD66960.1"/>
    </source>
</evidence>
<dbReference type="Proteomes" id="UP000319175">
    <property type="component" value="Unassembled WGS sequence"/>
</dbReference>
<protein>
    <submittedName>
        <fullName evidence="4">OmpA family protein</fullName>
    </submittedName>
</protein>
<sequence length="295" mass="34381">MKNTVLYIVFLFFSLVAQAQEEFSVYFDSNKYELKKQENEKLQNFINTNKEVKIVAINGYTDEDGTSGFNDTLAQKRVSFIYEAIKGKLKIRDDFKTRSFGERHKHSKIKSENRKVVIYFLQAKDLPRENEILGIKEEPIVKRPKEMPKYPQKMTIQNPNGTSSELVFDVAFMEKLTVAKPGEKLKLENLNFQLNTFAITNDSRPKMYELLEVMKRNPQMKIQIQGHICCMQSDKQDLSTKRAKAIARFLEINEIDKDRVTYKGFGVTEPLFAIPEKSEEERAANRRVEIEIIEN</sequence>
<dbReference type="SUPFAM" id="SSF103088">
    <property type="entry name" value="OmpA-like"/>
    <property type="match status" value="2"/>
</dbReference>
<dbReference type="Gene3D" id="3.30.1330.60">
    <property type="entry name" value="OmpA-like domain"/>
    <property type="match status" value="2"/>
</dbReference>
<evidence type="ECO:0000256" key="1">
    <source>
        <dbReference type="PROSITE-ProRule" id="PRU00473"/>
    </source>
</evidence>
<dbReference type="InterPro" id="IPR006665">
    <property type="entry name" value="OmpA-like"/>
</dbReference>
<dbReference type="AlphaFoldDB" id="A0A501Q255"/>
<dbReference type="InterPro" id="IPR050330">
    <property type="entry name" value="Bact_OuterMem_StrucFunc"/>
</dbReference>
<dbReference type="Pfam" id="PF00691">
    <property type="entry name" value="OmpA"/>
    <property type="match status" value="2"/>
</dbReference>
<dbReference type="EMBL" id="VFJE01000055">
    <property type="protein sequence ID" value="TPD66960.1"/>
    <property type="molecule type" value="Genomic_DNA"/>
</dbReference>
<comment type="caution">
    <text evidence="4">The sequence shown here is derived from an EMBL/GenBank/DDBJ whole genome shotgun (WGS) entry which is preliminary data.</text>
</comment>
<dbReference type="InterPro" id="IPR036737">
    <property type="entry name" value="OmpA-like_sf"/>
</dbReference>
<organism evidence="4 5">
    <name type="scientific">Flavobacterium microcysteis</name>
    <dbReference type="NCBI Taxonomy" id="2596891"/>
    <lineage>
        <taxon>Bacteria</taxon>
        <taxon>Pseudomonadati</taxon>
        <taxon>Bacteroidota</taxon>
        <taxon>Flavobacteriia</taxon>
        <taxon>Flavobacteriales</taxon>
        <taxon>Flavobacteriaceae</taxon>
        <taxon>Flavobacterium</taxon>
    </lineage>
</organism>
<feature type="signal peptide" evidence="2">
    <location>
        <begin position="1"/>
        <end position="19"/>
    </location>
</feature>
<feature type="domain" description="OmpA-like" evidence="3">
    <location>
        <begin position="14"/>
        <end position="124"/>
    </location>
</feature>
<dbReference type="PROSITE" id="PS51123">
    <property type="entry name" value="OMPA_2"/>
    <property type="match status" value="2"/>
</dbReference>
<dbReference type="GO" id="GO:0016020">
    <property type="term" value="C:membrane"/>
    <property type="evidence" value="ECO:0007669"/>
    <property type="project" value="UniProtKB-UniRule"/>
</dbReference>